<feature type="region of interest" description="Disordered" evidence="1">
    <location>
        <begin position="68"/>
        <end position="89"/>
    </location>
</feature>
<protein>
    <submittedName>
        <fullName evidence="2">Uncharacterized protein</fullName>
    </submittedName>
</protein>
<dbReference type="AlphaFoldDB" id="D4AZC4"/>
<evidence type="ECO:0000313" key="2">
    <source>
        <dbReference type="EMBL" id="EFE31644.1"/>
    </source>
</evidence>
<feature type="region of interest" description="Disordered" evidence="1">
    <location>
        <begin position="1"/>
        <end position="20"/>
    </location>
</feature>
<keyword evidence="3" id="KW-1185">Reference proteome</keyword>
<accession>D4AZC4</accession>
<dbReference type="HOGENOM" id="CLU_1758362_0_0_1"/>
<dbReference type="GeneID" id="9519933"/>
<reference evidence="3" key="1">
    <citation type="journal article" date="2011" name="Genome Biol.">
        <title>Comparative and functional genomics provide insights into the pathogenicity of dermatophytic fungi.</title>
        <authorList>
            <person name="Burmester A."/>
            <person name="Shelest E."/>
            <person name="Gloeckner G."/>
            <person name="Heddergott C."/>
            <person name="Schindler S."/>
            <person name="Staib P."/>
            <person name="Heidel A."/>
            <person name="Felder M."/>
            <person name="Petzold A."/>
            <person name="Szafranski K."/>
            <person name="Feuermann M."/>
            <person name="Pedruzzi I."/>
            <person name="Priebe S."/>
            <person name="Groth M."/>
            <person name="Winkler R."/>
            <person name="Li W."/>
            <person name="Kniemeyer O."/>
            <person name="Schroeckh V."/>
            <person name="Hertweck C."/>
            <person name="Hube B."/>
            <person name="White T.C."/>
            <person name="Platzer M."/>
            <person name="Guthke R."/>
            <person name="Heitman J."/>
            <person name="Woestemeyer J."/>
            <person name="Zipfel P.F."/>
            <person name="Monod M."/>
            <person name="Brakhage A.A."/>
        </authorList>
    </citation>
    <scope>NUCLEOTIDE SEQUENCE [LARGE SCALE GENOMIC DNA]</scope>
    <source>
        <strain evidence="3">ATCC MYA-4681 / CBS 112371</strain>
    </source>
</reference>
<gene>
    <name evidence="2" type="ORF">ARB_01544</name>
</gene>
<dbReference type="EMBL" id="ABSU01000020">
    <property type="protein sequence ID" value="EFE31644.1"/>
    <property type="molecule type" value="Genomic_DNA"/>
</dbReference>
<sequence>MLWQPTAIGIDSKGEGEGRGWDLKELPSSESFTDGDLLRPIFWKPHLLVPSNGRFKYMMDMMDDDGRIMSEKRESEKGGLREKRKSSLEKSGCRVSKYDVTVGHTLVHAHVHHQQQQTNSGKKRTARAAIIIGDKNVMLERSFGRLKK</sequence>
<evidence type="ECO:0000256" key="1">
    <source>
        <dbReference type="SAM" id="MobiDB-lite"/>
    </source>
</evidence>
<comment type="caution">
    <text evidence="2">The sequence shown here is derived from an EMBL/GenBank/DDBJ whole genome shotgun (WGS) entry which is preliminary data.</text>
</comment>
<dbReference type="KEGG" id="abe:ARB_01544"/>
<evidence type="ECO:0000313" key="3">
    <source>
        <dbReference type="Proteomes" id="UP000008866"/>
    </source>
</evidence>
<dbReference type="Proteomes" id="UP000008866">
    <property type="component" value="Unassembled WGS sequence"/>
</dbReference>
<dbReference type="RefSeq" id="XP_003012284.1">
    <property type="nucleotide sequence ID" value="XM_003012238.1"/>
</dbReference>
<organism evidence="2 3">
    <name type="scientific">Arthroderma benhamiae (strain ATCC MYA-4681 / CBS 112371)</name>
    <name type="common">Trichophyton mentagrophytes</name>
    <dbReference type="NCBI Taxonomy" id="663331"/>
    <lineage>
        <taxon>Eukaryota</taxon>
        <taxon>Fungi</taxon>
        <taxon>Dikarya</taxon>
        <taxon>Ascomycota</taxon>
        <taxon>Pezizomycotina</taxon>
        <taxon>Eurotiomycetes</taxon>
        <taxon>Eurotiomycetidae</taxon>
        <taxon>Onygenales</taxon>
        <taxon>Arthrodermataceae</taxon>
        <taxon>Trichophyton</taxon>
    </lineage>
</organism>
<proteinExistence type="predicted"/>
<name>D4AZC4_ARTBC</name>